<dbReference type="SUPFAM" id="SSF53738">
    <property type="entry name" value="Phosphoglucomutase, first 3 domains"/>
    <property type="match status" value="3"/>
</dbReference>
<dbReference type="InterPro" id="IPR005845">
    <property type="entry name" value="A-D-PHexomutase_a/b/a-II"/>
</dbReference>
<feature type="domain" description="Alpha-D-phosphohexomutase alpha/beta/alpha" evidence="12">
    <location>
        <begin position="47"/>
        <end position="186"/>
    </location>
</feature>
<sequence>MDTVTKAQQAYEQWLQQPHLPDALRAELERIRGDEAEIEDRFGADLDFGTGGLRGVMGAGLNRMNVYTVRRATAGLALHLKERYGEEAGRRGVAIGYDVRHNSATFAETVALTLAAHGIRAHLMPVVCPTPELSFAVRDLGCAAGVMITASHNPPKYNGYKVYNEHGGQILEDDARDIKSRMETIRDLFAIPHLSRDEAEARGLFAMIPASLRAKYVEAVVREVRDPRLGDERSRLSIVYTPLHGTGNIPVREALRAAGYPNVHLVEAQVEPDGDFSTVKSPNPEEQEALSLGVKLAEEIGAHLVMGNDPDCDRVGIAVRDASGRMQLLTGNQVGALIVHYLCERHRDTGGFGLPPIVFKTIVTSDMGKQIAESYGVHVEETLTGFKYIGDRVTRHEADGTYRLLAGYEESYGYLVSPIVRDKDGVQGALVIAEMAAWHWAHGRTLVDVLRSLYEQYGWYGDKLVNVELEGHDGVERMKRALQDLRQRPLEVPGLALVAVEDYLERKRRFPGTDREEPLTLPVSDVQKFIFEGGHWAAIRPSGTEPKMKMYFGVRGRSEAERDELLDKLVQALTARARME</sequence>
<protein>
    <recommendedName>
        <fullName evidence="4">phosphoglucomutase (alpha-D-glucose-1,6-bisphosphate-dependent)</fullName>
        <ecNumber evidence="4">5.4.2.2</ecNumber>
    </recommendedName>
</protein>
<dbReference type="InterPro" id="IPR016066">
    <property type="entry name" value="A-D-PHexomutase_CS"/>
</dbReference>
<evidence type="ECO:0000256" key="9">
    <source>
        <dbReference type="ARBA" id="ARBA00023235"/>
    </source>
</evidence>
<comment type="caution">
    <text evidence="15">The sequence shown here is derived from an EMBL/GenBank/DDBJ whole genome shotgun (WGS) entry which is preliminary data.</text>
</comment>
<reference evidence="15 16" key="1">
    <citation type="submission" date="2023-04" db="EMBL/GenBank/DDBJ databases">
        <title>A. sendaiensis sub sp. chiapanensis a novel subspecie with specific adaptation in bacterial cell wall isolated from an active volcano.</title>
        <authorList>
            <person name="Alvarez Gutierrez P.E."/>
            <person name="Ortiz Cortes L.Y."/>
        </authorList>
    </citation>
    <scope>NUCLEOTIDE SEQUENCE [LARGE SCALE GENOMIC DNA]</scope>
    <source>
        <strain evidence="15 16">PA2</strain>
    </source>
</reference>
<dbReference type="GO" id="GO:0016853">
    <property type="term" value="F:isomerase activity"/>
    <property type="evidence" value="ECO:0007669"/>
    <property type="project" value="UniProtKB-KW"/>
</dbReference>
<evidence type="ECO:0000313" key="16">
    <source>
        <dbReference type="Proteomes" id="UP001529245"/>
    </source>
</evidence>
<evidence type="ECO:0000259" key="13">
    <source>
        <dbReference type="Pfam" id="PF02879"/>
    </source>
</evidence>
<dbReference type="PANTHER" id="PTHR45745">
    <property type="entry name" value="PHOSPHOMANNOMUTASE 45A"/>
    <property type="match status" value="1"/>
</dbReference>
<accession>A0ABT6XVI3</accession>
<keyword evidence="16" id="KW-1185">Reference proteome</keyword>
<dbReference type="Proteomes" id="UP001529245">
    <property type="component" value="Unassembled WGS sequence"/>
</dbReference>
<comment type="cofactor">
    <cofactor evidence="2">
        <name>Mg(2+)</name>
        <dbReference type="ChEBI" id="CHEBI:18420"/>
    </cofactor>
</comment>
<keyword evidence="8 10" id="KW-0460">Magnesium</keyword>
<gene>
    <name evidence="15" type="ORF">QID03_02325</name>
</gene>
<feature type="domain" description="Alpha-D-phosphohexomutase alpha/beta/alpha" evidence="14">
    <location>
        <begin position="331"/>
        <end position="457"/>
    </location>
</feature>
<dbReference type="EC" id="5.4.2.2" evidence="4"/>
<comment type="catalytic activity">
    <reaction evidence="1">
        <text>alpha-D-glucose 1-phosphate = alpha-D-glucose 6-phosphate</text>
        <dbReference type="Rhea" id="RHEA:23536"/>
        <dbReference type="ChEBI" id="CHEBI:58225"/>
        <dbReference type="ChEBI" id="CHEBI:58601"/>
        <dbReference type="EC" id="5.4.2.2"/>
    </reaction>
</comment>
<dbReference type="EMBL" id="JASGCB010000002">
    <property type="protein sequence ID" value="MDI9259012.1"/>
    <property type="molecule type" value="Genomic_DNA"/>
</dbReference>
<keyword evidence="9 15" id="KW-0413">Isomerase</keyword>
<evidence type="ECO:0000256" key="1">
    <source>
        <dbReference type="ARBA" id="ARBA00000443"/>
    </source>
</evidence>
<feature type="domain" description="Alpha-D-phosphohexomutase C-terminal" evidence="11">
    <location>
        <begin position="465"/>
        <end position="562"/>
    </location>
</feature>
<feature type="domain" description="Alpha-D-phosphohexomutase alpha/beta/alpha" evidence="13">
    <location>
        <begin position="215"/>
        <end position="321"/>
    </location>
</feature>
<comment type="similarity">
    <text evidence="3 10">Belongs to the phosphohexose mutase family.</text>
</comment>
<keyword evidence="5" id="KW-0119">Carbohydrate metabolism</keyword>
<keyword evidence="6" id="KW-0597">Phosphoprotein</keyword>
<dbReference type="Pfam" id="PF02878">
    <property type="entry name" value="PGM_PMM_I"/>
    <property type="match status" value="1"/>
</dbReference>
<evidence type="ECO:0000256" key="8">
    <source>
        <dbReference type="ARBA" id="ARBA00022842"/>
    </source>
</evidence>
<organism evidence="15 16">
    <name type="scientific">Alicyclobacillus sendaiensis PA2</name>
    <dbReference type="NCBI Taxonomy" id="3029425"/>
    <lineage>
        <taxon>Bacteria</taxon>
        <taxon>Bacillati</taxon>
        <taxon>Bacillota</taxon>
        <taxon>Bacilli</taxon>
        <taxon>Bacillales</taxon>
        <taxon>Alicyclobacillaceae</taxon>
        <taxon>Alicyclobacillus</taxon>
    </lineage>
</organism>
<dbReference type="InterPro" id="IPR005844">
    <property type="entry name" value="A-D-PHexomutase_a/b/a-I"/>
</dbReference>
<evidence type="ECO:0000256" key="10">
    <source>
        <dbReference type="RuleBase" id="RU004326"/>
    </source>
</evidence>
<dbReference type="InterPro" id="IPR016055">
    <property type="entry name" value="A-D-PHexomutase_a/b/a-I/II/III"/>
</dbReference>
<evidence type="ECO:0000256" key="3">
    <source>
        <dbReference type="ARBA" id="ARBA00010231"/>
    </source>
</evidence>
<evidence type="ECO:0000256" key="4">
    <source>
        <dbReference type="ARBA" id="ARBA00012728"/>
    </source>
</evidence>
<dbReference type="Pfam" id="PF02880">
    <property type="entry name" value="PGM_PMM_III"/>
    <property type="match status" value="1"/>
</dbReference>
<dbReference type="InterPro" id="IPR005846">
    <property type="entry name" value="A-D-PHexomutase_a/b/a-III"/>
</dbReference>
<dbReference type="PROSITE" id="PS00710">
    <property type="entry name" value="PGM_PMM"/>
    <property type="match status" value="1"/>
</dbReference>
<dbReference type="CDD" id="cd05799">
    <property type="entry name" value="PGM2"/>
    <property type="match status" value="1"/>
</dbReference>
<dbReference type="Pfam" id="PF00408">
    <property type="entry name" value="PGM_PMM_IV"/>
    <property type="match status" value="1"/>
</dbReference>
<proteinExistence type="inferred from homology"/>
<dbReference type="Pfam" id="PF02879">
    <property type="entry name" value="PGM_PMM_II"/>
    <property type="match status" value="1"/>
</dbReference>
<dbReference type="RefSeq" id="WP_283202604.1">
    <property type="nucleotide sequence ID" value="NZ_JASGCB010000002.1"/>
</dbReference>
<evidence type="ECO:0000259" key="11">
    <source>
        <dbReference type="Pfam" id="PF00408"/>
    </source>
</evidence>
<dbReference type="PANTHER" id="PTHR45745:SF1">
    <property type="entry name" value="PHOSPHOGLUCOMUTASE 2B-RELATED"/>
    <property type="match status" value="1"/>
</dbReference>
<evidence type="ECO:0000256" key="5">
    <source>
        <dbReference type="ARBA" id="ARBA00022526"/>
    </source>
</evidence>
<evidence type="ECO:0000259" key="12">
    <source>
        <dbReference type="Pfam" id="PF02878"/>
    </source>
</evidence>
<dbReference type="Gene3D" id="3.40.120.10">
    <property type="entry name" value="Alpha-D-Glucose-1,6-Bisphosphate, subunit A, domain 3"/>
    <property type="match status" value="3"/>
</dbReference>
<evidence type="ECO:0000256" key="7">
    <source>
        <dbReference type="ARBA" id="ARBA00022723"/>
    </source>
</evidence>
<dbReference type="InterPro" id="IPR036900">
    <property type="entry name" value="A-D-PHexomutase_C_sf"/>
</dbReference>
<evidence type="ECO:0000313" key="15">
    <source>
        <dbReference type="EMBL" id="MDI9259012.1"/>
    </source>
</evidence>
<dbReference type="InterPro" id="IPR005843">
    <property type="entry name" value="A-D-PHexomutase_C"/>
</dbReference>
<keyword evidence="5" id="KW-0313">Glucose metabolism</keyword>
<keyword evidence="7 10" id="KW-0479">Metal-binding</keyword>
<evidence type="ECO:0000256" key="6">
    <source>
        <dbReference type="ARBA" id="ARBA00022553"/>
    </source>
</evidence>
<evidence type="ECO:0000256" key="2">
    <source>
        <dbReference type="ARBA" id="ARBA00001946"/>
    </source>
</evidence>
<dbReference type="SUPFAM" id="SSF55957">
    <property type="entry name" value="Phosphoglucomutase, C-terminal domain"/>
    <property type="match status" value="1"/>
</dbReference>
<evidence type="ECO:0000259" key="14">
    <source>
        <dbReference type="Pfam" id="PF02880"/>
    </source>
</evidence>
<dbReference type="Gene3D" id="3.30.310.50">
    <property type="entry name" value="Alpha-D-phosphohexomutase, C-terminal domain"/>
    <property type="match status" value="1"/>
</dbReference>
<name>A0ABT6XVI3_ALISE</name>